<dbReference type="Pfam" id="PF08534">
    <property type="entry name" value="Redoxin"/>
    <property type="match status" value="1"/>
</dbReference>
<dbReference type="PANTHER" id="PTHR42852:SF6">
    <property type="entry name" value="THIOL:DISULFIDE INTERCHANGE PROTEIN DSBE"/>
    <property type="match status" value="1"/>
</dbReference>
<keyword evidence="3" id="KW-0735">Signal-anchor</keyword>
<sequence>MNAPMTAVQAIRRLQALAGVLAVLALVLLMMWWRPWSSNDDNALSRANDGTGVTAEPGLDLYPAASRVPAPKLEGTTLDDKPLALSQLAGDIVVINVWGSWCAPCRAETPDLVRVATEQARRGVSFVGINTRDNPDAAKAFVRANKVAYPSVVDHNGEVLLALRDTIPTTAVPTSVVIDRQGRVAARIIGPVTYTTLQGLLDDEIAASKATR</sequence>
<dbReference type="EMBL" id="BAAAYR010000002">
    <property type="protein sequence ID" value="GAA3565989.1"/>
    <property type="molecule type" value="Genomic_DNA"/>
</dbReference>
<keyword evidence="6" id="KW-0472">Membrane</keyword>
<dbReference type="InterPro" id="IPR036249">
    <property type="entry name" value="Thioredoxin-like_sf"/>
</dbReference>
<evidence type="ECO:0000256" key="1">
    <source>
        <dbReference type="ARBA" id="ARBA00004196"/>
    </source>
</evidence>
<reference evidence="9" key="1">
    <citation type="journal article" date="2019" name="Int. J. Syst. Evol. Microbiol.">
        <title>The Global Catalogue of Microorganisms (GCM) 10K type strain sequencing project: providing services to taxonomists for standard genome sequencing and annotation.</title>
        <authorList>
            <consortium name="The Broad Institute Genomics Platform"/>
            <consortium name="The Broad Institute Genome Sequencing Center for Infectious Disease"/>
            <person name="Wu L."/>
            <person name="Ma J."/>
        </authorList>
    </citation>
    <scope>NUCLEOTIDE SEQUENCE [LARGE SCALE GENOMIC DNA]</scope>
    <source>
        <strain evidence="9">JCM 16540</strain>
    </source>
</reference>
<evidence type="ECO:0000256" key="2">
    <source>
        <dbReference type="ARBA" id="ARBA00022748"/>
    </source>
</evidence>
<keyword evidence="6" id="KW-0812">Transmembrane</keyword>
<evidence type="ECO:0000256" key="5">
    <source>
        <dbReference type="ARBA" id="ARBA00023284"/>
    </source>
</evidence>
<dbReference type="SUPFAM" id="SSF52833">
    <property type="entry name" value="Thioredoxin-like"/>
    <property type="match status" value="1"/>
</dbReference>
<accession>A0ABP6XGJ4</accession>
<dbReference type="InterPro" id="IPR013766">
    <property type="entry name" value="Thioredoxin_domain"/>
</dbReference>
<feature type="transmembrane region" description="Helical" evidence="6">
    <location>
        <begin position="14"/>
        <end position="33"/>
    </location>
</feature>
<proteinExistence type="predicted"/>
<feature type="domain" description="Thioredoxin" evidence="7">
    <location>
        <begin position="64"/>
        <end position="206"/>
    </location>
</feature>
<keyword evidence="6" id="KW-1133">Transmembrane helix</keyword>
<keyword evidence="5" id="KW-0676">Redox-active center</keyword>
<comment type="subcellular location">
    <subcellularLocation>
        <location evidence="1">Cell envelope</location>
    </subcellularLocation>
</comment>
<dbReference type="InterPro" id="IPR013740">
    <property type="entry name" value="Redoxin"/>
</dbReference>
<dbReference type="PROSITE" id="PS51352">
    <property type="entry name" value="THIOREDOXIN_2"/>
    <property type="match status" value="1"/>
</dbReference>
<organism evidence="8 9">
    <name type="scientific">Microlunatus spumicola</name>
    <dbReference type="NCBI Taxonomy" id="81499"/>
    <lineage>
        <taxon>Bacteria</taxon>
        <taxon>Bacillati</taxon>
        <taxon>Actinomycetota</taxon>
        <taxon>Actinomycetes</taxon>
        <taxon>Propionibacteriales</taxon>
        <taxon>Propionibacteriaceae</taxon>
        <taxon>Microlunatus</taxon>
    </lineage>
</organism>
<keyword evidence="4" id="KW-1015">Disulfide bond</keyword>
<dbReference type="CDD" id="cd02966">
    <property type="entry name" value="TlpA_like_family"/>
    <property type="match status" value="1"/>
</dbReference>
<dbReference type="Proteomes" id="UP001500767">
    <property type="component" value="Unassembled WGS sequence"/>
</dbReference>
<evidence type="ECO:0000313" key="9">
    <source>
        <dbReference type="Proteomes" id="UP001500767"/>
    </source>
</evidence>
<keyword evidence="2" id="KW-0201">Cytochrome c-type biogenesis</keyword>
<evidence type="ECO:0000256" key="4">
    <source>
        <dbReference type="ARBA" id="ARBA00023157"/>
    </source>
</evidence>
<dbReference type="InterPro" id="IPR017937">
    <property type="entry name" value="Thioredoxin_CS"/>
</dbReference>
<evidence type="ECO:0000256" key="6">
    <source>
        <dbReference type="SAM" id="Phobius"/>
    </source>
</evidence>
<dbReference type="PROSITE" id="PS00194">
    <property type="entry name" value="THIOREDOXIN_1"/>
    <property type="match status" value="1"/>
</dbReference>
<dbReference type="Gene3D" id="3.40.30.10">
    <property type="entry name" value="Glutaredoxin"/>
    <property type="match status" value="1"/>
</dbReference>
<comment type="caution">
    <text evidence="8">The sequence shown here is derived from an EMBL/GenBank/DDBJ whole genome shotgun (WGS) entry which is preliminary data.</text>
</comment>
<evidence type="ECO:0000313" key="8">
    <source>
        <dbReference type="EMBL" id="GAA3565989.1"/>
    </source>
</evidence>
<dbReference type="InterPro" id="IPR050553">
    <property type="entry name" value="Thioredoxin_ResA/DsbE_sf"/>
</dbReference>
<protein>
    <submittedName>
        <fullName evidence="8">TlpA disulfide reductase family protein</fullName>
    </submittedName>
</protein>
<evidence type="ECO:0000259" key="7">
    <source>
        <dbReference type="PROSITE" id="PS51352"/>
    </source>
</evidence>
<keyword evidence="9" id="KW-1185">Reference proteome</keyword>
<evidence type="ECO:0000256" key="3">
    <source>
        <dbReference type="ARBA" id="ARBA00022968"/>
    </source>
</evidence>
<dbReference type="PANTHER" id="PTHR42852">
    <property type="entry name" value="THIOL:DISULFIDE INTERCHANGE PROTEIN DSBE"/>
    <property type="match status" value="1"/>
</dbReference>
<gene>
    <name evidence="8" type="ORF">GCM10022197_22320</name>
</gene>
<name>A0ABP6XGJ4_9ACTN</name>